<evidence type="ECO:0000313" key="3">
    <source>
        <dbReference type="EMBL" id="TJZ91416.1"/>
    </source>
</evidence>
<evidence type="ECO:0000259" key="2">
    <source>
        <dbReference type="Pfam" id="PF04577"/>
    </source>
</evidence>
<sequence length="408" mass="45167">MKLSSDGCIPAARQDRWRALRGRMPNRARPAPPRAPDPGRKTGVPDPGPSLSCGFLQPGSPMTLLPLAYRVRKRMGLSRRLQDAASEIHVLAPEERNRRRAAISLPAQLDRIRAVQSDTSLAYEQARLSADEISHTPTRAFLLKDAWYIDGVVFAGHAREPQVPERESLISLERTTHLDRAAFSSSLVGSQYFGHHVVDDSATALLASQFGPVFRAPARAVRSWPHAAGYRHRLGIDAPELAKARIAEAWVFEDWGMTGHRRDRLVKLRKTLRDAPGPRRGHGVFLRRRGSGAARLLANEPQIEERLAGLGFDIVDPTHDSLDSILARCRDARVVVGVEGSALAHGFLGCAPDATFLVLQHPYRFNNVWKDFTDALGMRYAYLVGEGQRDSFRIPPDELCATLDLLAA</sequence>
<dbReference type="AlphaFoldDB" id="A0A4U0R9A5"/>
<keyword evidence="4" id="KW-1185">Reference proteome</keyword>
<gene>
    <name evidence="3" type="ORF">FA743_11555</name>
</gene>
<dbReference type="Pfam" id="PF04577">
    <property type="entry name" value="Glyco_transf_61"/>
    <property type="match status" value="1"/>
</dbReference>
<evidence type="ECO:0000313" key="4">
    <source>
        <dbReference type="Proteomes" id="UP000309747"/>
    </source>
</evidence>
<feature type="domain" description="Glycosyltransferase 61 catalytic" evidence="2">
    <location>
        <begin position="254"/>
        <end position="355"/>
    </location>
</feature>
<proteinExistence type="predicted"/>
<reference evidence="3 4" key="1">
    <citation type="submission" date="2019-04" db="EMBL/GenBank/DDBJ databases">
        <authorList>
            <person name="Li J."/>
        </authorList>
    </citation>
    <scope>NUCLEOTIDE SEQUENCE [LARGE SCALE GENOMIC DNA]</scope>
    <source>
        <strain evidence="3 4">KCTC 42687</strain>
    </source>
</reference>
<protein>
    <submittedName>
        <fullName evidence="3">Glycosyltransferase family 61 protein</fullName>
    </submittedName>
</protein>
<keyword evidence="3" id="KW-0808">Transferase</keyword>
<name>A0A4U0R9A5_9RHOB</name>
<feature type="region of interest" description="Disordered" evidence="1">
    <location>
        <begin position="1"/>
        <end position="49"/>
    </location>
</feature>
<accession>A0A4U0R9A5</accession>
<comment type="caution">
    <text evidence="3">The sequence shown here is derived from an EMBL/GenBank/DDBJ whole genome shotgun (WGS) entry which is preliminary data.</text>
</comment>
<dbReference type="InterPro" id="IPR049625">
    <property type="entry name" value="Glyco_transf_61_cat"/>
</dbReference>
<organism evidence="3 4">
    <name type="scientific">Paracoccus gahaiensis</name>
    <dbReference type="NCBI Taxonomy" id="1706839"/>
    <lineage>
        <taxon>Bacteria</taxon>
        <taxon>Pseudomonadati</taxon>
        <taxon>Pseudomonadota</taxon>
        <taxon>Alphaproteobacteria</taxon>
        <taxon>Rhodobacterales</taxon>
        <taxon>Paracoccaceae</taxon>
        <taxon>Paracoccus</taxon>
    </lineage>
</organism>
<evidence type="ECO:0000256" key="1">
    <source>
        <dbReference type="SAM" id="MobiDB-lite"/>
    </source>
</evidence>
<dbReference type="GO" id="GO:0016757">
    <property type="term" value="F:glycosyltransferase activity"/>
    <property type="evidence" value="ECO:0007669"/>
    <property type="project" value="InterPro"/>
</dbReference>
<dbReference type="EMBL" id="SUNI01000010">
    <property type="protein sequence ID" value="TJZ91416.1"/>
    <property type="molecule type" value="Genomic_DNA"/>
</dbReference>
<dbReference type="Proteomes" id="UP000309747">
    <property type="component" value="Unassembled WGS sequence"/>
</dbReference>